<evidence type="ECO:0000256" key="1">
    <source>
        <dbReference type="SAM" id="Phobius"/>
    </source>
</evidence>
<name>A0A9Q4F1N3_MEDGN</name>
<feature type="transmembrane region" description="Helical" evidence="1">
    <location>
        <begin position="47"/>
        <end position="65"/>
    </location>
</feature>
<sequence>MYVGIGSEKGKKVSDEDAFSYACERINNGTEREQEAFMQIMKETESFYMAVISVVLWYFSGNWVYEEVDP</sequence>
<accession>A0A9Q4F1N3</accession>
<keyword evidence="1" id="KW-0472">Membrane</keyword>
<reference evidence="2" key="1">
    <citation type="submission" date="2022-11" db="EMBL/GenBank/DDBJ databases">
        <title>Temperate bacteriophages infecting mucin-degrading bacterium Ruminococcus gnavus from the human gut.</title>
        <authorList>
            <person name="Buttimer C."/>
        </authorList>
    </citation>
    <scope>NUCLEOTIDE SEQUENCE</scope>
    <source>
        <strain evidence="2">CCUG 49994</strain>
    </source>
</reference>
<dbReference type="Proteomes" id="UP001079535">
    <property type="component" value="Unassembled WGS sequence"/>
</dbReference>
<gene>
    <name evidence="2" type="ORF">OZZ17_11895</name>
</gene>
<protein>
    <submittedName>
        <fullName evidence="2">Uncharacterized protein</fullName>
    </submittedName>
</protein>
<dbReference type="RefSeq" id="WP_268803639.1">
    <property type="nucleotide sequence ID" value="NZ_JAPRAY010000015.1"/>
</dbReference>
<organism evidence="2 3">
    <name type="scientific">Mediterraneibacter gnavus</name>
    <name type="common">Ruminococcus gnavus</name>
    <dbReference type="NCBI Taxonomy" id="33038"/>
    <lineage>
        <taxon>Bacteria</taxon>
        <taxon>Bacillati</taxon>
        <taxon>Bacillota</taxon>
        <taxon>Clostridia</taxon>
        <taxon>Lachnospirales</taxon>
        <taxon>Lachnospiraceae</taxon>
        <taxon>Mediterraneibacter</taxon>
    </lineage>
</organism>
<keyword evidence="1" id="KW-1133">Transmembrane helix</keyword>
<proteinExistence type="predicted"/>
<evidence type="ECO:0000313" key="3">
    <source>
        <dbReference type="Proteomes" id="UP001079535"/>
    </source>
</evidence>
<keyword evidence="1" id="KW-0812">Transmembrane</keyword>
<evidence type="ECO:0000313" key="2">
    <source>
        <dbReference type="EMBL" id="MCZ0668235.1"/>
    </source>
</evidence>
<comment type="caution">
    <text evidence="2">The sequence shown here is derived from an EMBL/GenBank/DDBJ whole genome shotgun (WGS) entry which is preliminary data.</text>
</comment>
<dbReference type="EMBL" id="JAPRAY010000015">
    <property type="protein sequence ID" value="MCZ0668235.1"/>
    <property type="molecule type" value="Genomic_DNA"/>
</dbReference>
<dbReference type="AlphaFoldDB" id="A0A9Q4F1N3"/>